<organism evidence="5 6">
    <name type="scientific">Hibiscus syriacus</name>
    <name type="common">Rose of Sharon</name>
    <dbReference type="NCBI Taxonomy" id="106335"/>
    <lineage>
        <taxon>Eukaryota</taxon>
        <taxon>Viridiplantae</taxon>
        <taxon>Streptophyta</taxon>
        <taxon>Embryophyta</taxon>
        <taxon>Tracheophyta</taxon>
        <taxon>Spermatophyta</taxon>
        <taxon>Magnoliopsida</taxon>
        <taxon>eudicotyledons</taxon>
        <taxon>Gunneridae</taxon>
        <taxon>Pentapetalae</taxon>
        <taxon>rosids</taxon>
        <taxon>malvids</taxon>
        <taxon>Malvales</taxon>
        <taxon>Malvaceae</taxon>
        <taxon>Malvoideae</taxon>
        <taxon>Hibiscus</taxon>
    </lineage>
</organism>
<reference evidence="5" key="1">
    <citation type="submission" date="2019-09" db="EMBL/GenBank/DDBJ databases">
        <title>Draft genome information of white flower Hibiscus syriacus.</title>
        <authorList>
            <person name="Kim Y.-M."/>
        </authorList>
    </citation>
    <scope>NUCLEOTIDE SEQUENCE [LARGE SCALE GENOMIC DNA]</scope>
    <source>
        <strain evidence="5">YM2019G1</strain>
    </source>
</reference>
<keyword evidence="6" id="KW-1185">Reference proteome</keyword>
<evidence type="ECO:0000256" key="3">
    <source>
        <dbReference type="PROSITE-ProRule" id="PRU00708"/>
    </source>
</evidence>
<evidence type="ECO:0000256" key="2">
    <source>
        <dbReference type="ARBA" id="ARBA00022737"/>
    </source>
</evidence>
<feature type="region of interest" description="Disordered" evidence="4">
    <location>
        <begin position="430"/>
        <end position="458"/>
    </location>
</feature>
<keyword evidence="2" id="KW-0677">Repeat</keyword>
<proteinExistence type="inferred from homology"/>
<feature type="region of interest" description="Disordered" evidence="4">
    <location>
        <begin position="150"/>
        <end position="170"/>
    </location>
</feature>
<feature type="repeat" description="PPR" evidence="3">
    <location>
        <begin position="528"/>
        <end position="562"/>
    </location>
</feature>
<comment type="similarity">
    <text evidence="1">Belongs to the PPR family. P subfamily.</text>
</comment>
<evidence type="ECO:0000256" key="4">
    <source>
        <dbReference type="SAM" id="MobiDB-lite"/>
    </source>
</evidence>
<feature type="region of interest" description="Disordered" evidence="4">
    <location>
        <begin position="839"/>
        <end position="864"/>
    </location>
</feature>
<feature type="compositionally biased region" description="Basic and acidic residues" evidence="4">
    <location>
        <begin position="780"/>
        <end position="800"/>
    </location>
</feature>
<feature type="region of interest" description="Disordered" evidence="4">
    <location>
        <begin position="737"/>
        <end position="822"/>
    </location>
</feature>
<dbReference type="EMBL" id="VEPZ02000975">
    <property type="protein sequence ID" value="KAE8706053.1"/>
    <property type="molecule type" value="Genomic_DNA"/>
</dbReference>
<dbReference type="SUPFAM" id="SSF48371">
    <property type="entry name" value="ARM repeat"/>
    <property type="match status" value="1"/>
</dbReference>
<feature type="compositionally biased region" description="Basic residues" evidence="4">
    <location>
        <begin position="847"/>
        <end position="858"/>
    </location>
</feature>
<feature type="compositionally biased region" description="Low complexity" evidence="4">
    <location>
        <begin position="160"/>
        <end position="170"/>
    </location>
</feature>
<dbReference type="PROSITE" id="PS51375">
    <property type="entry name" value="PPR"/>
    <property type="match status" value="4"/>
</dbReference>
<feature type="repeat" description="PPR" evidence="3">
    <location>
        <begin position="563"/>
        <end position="598"/>
    </location>
</feature>
<gene>
    <name evidence="5" type="ORF">F3Y22_tig00110410pilonHSYRG00195</name>
</gene>
<dbReference type="Pfam" id="PF13041">
    <property type="entry name" value="PPR_2"/>
    <property type="match status" value="3"/>
</dbReference>
<dbReference type="Gene3D" id="1.25.40.10">
    <property type="entry name" value="Tetratricopeptide repeat domain"/>
    <property type="match status" value="3"/>
</dbReference>
<dbReference type="InterPro" id="IPR011990">
    <property type="entry name" value="TPR-like_helical_dom_sf"/>
</dbReference>
<protein>
    <submittedName>
        <fullName evidence="5">Pentatricopeptide repeat-containing protein</fullName>
    </submittedName>
</protein>
<dbReference type="Pfam" id="PF01535">
    <property type="entry name" value="PPR"/>
    <property type="match status" value="2"/>
</dbReference>
<dbReference type="PANTHER" id="PTHR46598:SF5">
    <property type="entry name" value="PENTACOTRIPEPTIDE-REPEAT REGION OF PRORP DOMAIN-CONTAINING PROTEIN"/>
    <property type="match status" value="1"/>
</dbReference>
<feature type="compositionally biased region" description="Acidic residues" evidence="4">
    <location>
        <begin position="433"/>
        <end position="452"/>
    </location>
</feature>
<evidence type="ECO:0000256" key="1">
    <source>
        <dbReference type="ARBA" id="ARBA00007626"/>
    </source>
</evidence>
<feature type="repeat" description="PPR" evidence="3">
    <location>
        <begin position="670"/>
        <end position="704"/>
    </location>
</feature>
<name>A0A6A3AQG7_HIBSY</name>
<dbReference type="PANTHER" id="PTHR46598">
    <property type="entry name" value="BNAC05G43320D PROTEIN"/>
    <property type="match status" value="1"/>
</dbReference>
<sequence length="864" mass="96567">MSMWRICSDAKSNYRWEASGLFLPSKPYDDPKRTPIAPYPSMVDLLLQEVDKYPMFRTRLGKSMALKESSIAKALSILDEEDGASIVTPSGRTLSVSSEAFKRARSLLGEPELGDLFGEMDEDVLHIQFTGRKNLTMLHQTMKTCLHWLSPLHPPPSSPPSTTTTTSSKPTRSFCLQAIAHQQTQPADTDLSLPSNKNSNDDQTLLSLLRQRKTEQPWTHYSQSPHLPTPTCLSRLVCQLSYQSTPQSLSRARSIITTHLRNERQLHQLDANSLGLLASTSGKSGHTLYASSLVKSMLRSGYLPHVKAWSAVVSRLSTESPSESISLFDAFLKLFDEMREWGCEADVLTYNAMIKLCARDDRKDLLVFVLERIIEQRIRFCMTTVHSLVAAYVGFDDLETAEKIVQAMREGRNDLCKILRDAYLEDLERAKEDDDDDDNYDYDGEDDDEEEDTKNSSQNKIDDILFEKLLPNSIEPSSEPPLLPKVYAPNSRIYTTLMEGYMKTGRVTDTVKTLEASRRQDDKASHPDNVTYTTIVSAFVKAVLMDRAREVLAEMTRICVPANPITYNILLKGYCQQLRMDKAKKLLRDMADDAGIKPDVVSYNILIDGCILIDDSAGALAFFNDMREQGITPTKTSYTTLMKAFALSGQPKLSNKVFDEMLRDPQVKVDLVAWNMLVEGYCRLGLVEEAKKVIQRMKENGFYPNVSTYGTLANGIALARKPGEALLLWQEIKDSSNPTRLGPGSARRSLGFGKTKSIKAPQRRVKGVHVTIRAGQTVEEQAKRSADNPETDPSRDDQPHNSHNPAHLGTKTANTGAIKSPPNELLGEFGIFWPSEATAGAASHEGRGHRAVVGHRGRERVERI</sequence>
<dbReference type="NCBIfam" id="TIGR00756">
    <property type="entry name" value="PPR"/>
    <property type="match status" value="3"/>
</dbReference>
<dbReference type="AlphaFoldDB" id="A0A6A3AQG7"/>
<evidence type="ECO:0000313" key="5">
    <source>
        <dbReference type="EMBL" id="KAE8706053.1"/>
    </source>
</evidence>
<dbReference type="Proteomes" id="UP000436088">
    <property type="component" value="Unassembled WGS sequence"/>
</dbReference>
<evidence type="ECO:0000313" key="6">
    <source>
        <dbReference type="Proteomes" id="UP000436088"/>
    </source>
</evidence>
<comment type="caution">
    <text evidence="5">The sequence shown here is derived from an EMBL/GenBank/DDBJ whole genome shotgun (WGS) entry which is preliminary data.</text>
</comment>
<dbReference type="InterPro" id="IPR002885">
    <property type="entry name" value="PPR_rpt"/>
</dbReference>
<accession>A0A6A3AQG7</accession>
<feature type="repeat" description="PPR" evidence="3">
    <location>
        <begin position="599"/>
        <end position="633"/>
    </location>
</feature>
<dbReference type="InterPro" id="IPR016024">
    <property type="entry name" value="ARM-type_fold"/>
</dbReference>